<proteinExistence type="predicted"/>
<accession>A5AML6</accession>
<feature type="region of interest" description="Disordered" evidence="1">
    <location>
        <begin position="253"/>
        <end position="272"/>
    </location>
</feature>
<feature type="transmembrane region" description="Helical" evidence="2">
    <location>
        <begin position="99"/>
        <end position="122"/>
    </location>
</feature>
<reference evidence="3" key="1">
    <citation type="journal article" date="2007" name="PLoS ONE">
        <title>The first genome sequence of an elite grapevine cultivar (Pinot noir Vitis vinifera L.): coping with a highly heterozygous genome.</title>
        <authorList>
            <person name="Velasco R."/>
            <person name="Zharkikh A."/>
            <person name="Troggio M."/>
            <person name="Cartwright D.A."/>
            <person name="Cestaro A."/>
            <person name="Pruss D."/>
            <person name="Pindo M."/>
            <person name="FitzGerald L.M."/>
            <person name="Vezzulli S."/>
            <person name="Reid J."/>
            <person name="Malacarne G."/>
            <person name="Iliev D."/>
            <person name="Coppola G."/>
            <person name="Wardell B."/>
            <person name="Micheletti D."/>
            <person name="Macalma T."/>
            <person name="Facci M."/>
            <person name="Mitchell J.T."/>
            <person name="Perazzolli M."/>
            <person name="Eldredge G."/>
            <person name="Gatto P."/>
            <person name="Oyzerski R."/>
            <person name="Moretto M."/>
            <person name="Gutin N."/>
            <person name="Stefanini M."/>
            <person name="Chen Y."/>
            <person name="Segala C."/>
            <person name="Davenport C."/>
            <person name="Dematte L."/>
            <person name="Mraz A."/>
            <person name="Battilana J."/>
            <person name="Stormo K."/>
            <person name="Costa F."/>
            <person name="Tao Q."/>
            <person name="Si-Ammour A."/>
            <person name="Harkins T."/>
            <person name="Lackey A."/>
            <person name="Perbost C."/>
            <person name="Taillon B."/>
            <person name="Stella A."/>
            <person name="Solovyev V."/>
            <person name="Fawcett J.A."/>
            <person name="Sterck L."/>
            <person name="Vandepoele K."/>
            <person name="Grando S.M."/>
            <person name="Toppo S."/>
            <person name="Moser C."/>
            <person name="Lanchbury J."/>
            <person name="Bogden R."/>
            <person name="Skolnick M."/>
            <person name="Sgaramella V."/>
            <person name="Bhatnagar S.K."/>
            <person name="Fontana P."/>
            <person name="Gutin A."/>
            <person name="Van de Peer Y."/>
            <person name="Salamini F."/>
            <person name="Viola R."/>
        </authorList>
    </citation>
    <scope>NUCLEOTIDE SEQUENCE</scope>
</reference>
<feature type="region of interest" description="Disordered" evidence="1">
    <location>
        <begin position="143"/>
        <end position="164"/>
    </location>
</feature>
<evidence type="ECO:0000256" key="2">
    <source>
        <dbReference type="SAM" id="Phobius"/>
    </source>
</evidence>
<sequence length="272" mass="29301">MSSFSYLEAPAFQKSGAEVRTNLKAELGLAPAVGRNASLPSCSRTILRTTLDSEHGHRSKLDSITQILPPKHASPSDGGALYKAGNPISIPQLNLCRFFIFHLCFGNIGIGWYNLCLLNLWLRFFQFLRNWLGDLPLNQNHQIQKNSPSNSDHGLAQSARGADKGNPVEVWAQVDGCMGFIEDGHEVGEAGLLMSEAEGGGYEEKGYGGHDDGGQTDGHGYGVGDKLKVVGMKDGDKLMSGVGICFLSIKATTVREEKSKHGSRAADDLSKP</sequence>
<gene>
    <name evidence="3" type="ORF">VITISV_021933</name>
</gene>
<evidence type="ECO:0000313" key="3">
    <source>
        <dbReference type="EMBL" id="CAN82355.1"/>
    </source>
</evidence>
<feature type="compositionally biased region" description="Polar residues" evidence="1">
    <location>
        <begin position="143"/>
        <end position="152"/>
    </location>
</feature>
<dbReference type="EMBL" id="AM430245">
    <property type="protein sequence ID" value="CAN82355.1"/>
    <property type="molecule type" value="Genomic_DNA"/>
</dbReference>
<name>A5AML6_VITVI</name>
<protein>
    <submittedName>
        <fullName evidence="3">Uncharacterized protein</fullName>
    </submittedName>
</protein>
<organism evidence="3">
    <name type="scientific">Vitis vinifera</name>
    <name type="common">Grape</name>
    <dbReference type="NCBI Taxonomy" id="29760"/>
    <lineage>
        <taxon>Eukaryota</taxon>
        <taxon>Viridiplantae</taxon>
        <taxon>Streptophyta</taxon>
        <taxon>Embryophyta</taxon>
        <taxon>Tracheophyta</taxon>
        <taxon>Spermatophyta</taxon>
        <taxon>Magnoliopsida</taxon>
        <taxon>eudicotyledons</taxon>
        <taxon>Gunneridae</taxon>
        <taxon>Pentapetalae</taxon>
        <taxon>rosids</taxon>
        <taxon>Vitales</taxon>
        <taxon>Vitaceae</taxon>
        <taxon>Viteae</taxon>
        <taxon>Vitis</taxon>
    </lineage>
</organism>
<keyword evidence="2" id="KW-1133">Transmembrane helix</keyword>
<evidence type="ECO:0000256" key="1">
    <source>
        <dbReference type="SAM" id="MobiDB-lite"/>
    </source>
</evidence>
<dbReference type="AlphaFoldDB" id="A5AML6"/>
<keyword evidence="2" id="KW-0472">Membrane</keyword>
<keyword evidence="2" id="KW-0812">Transmembrane</keyword>